<evidence type="ECO:0000256" key="1">
    <source>
        <dbReference type="SAM" id="SignalP"/>
    </source>
</evidence>
<protein>
    <submittedName>
        <fullName evidence="2">Uncharacterized protein</fullName>
    </submittedName>
</protein>
<name>A0A4U8US28_STECR</name>
<dbReference type="AlphaFoldDB" id="A0A4U8US28"/>
<organism evidence="2 3">
    <name type="scientific">Steinernema carpocapsae</name>
    <name type="common">Entomopathogenic nematode</name>
    <dbReference type="NCBI Taxonomy" id="34508"/>
    <lineage>
        <taxon>Eukaryota</taxon>
        <taxon>Metazoa</taxon>
        <taxon>Ecdysozoa</taxon>
        <taxon>Nematoda</taxon>
        <taxon>Chromadorea</taxon>
        <taxon>Rhabditida</taxon>
        <taxon>Tylenchina</taxon>
        <taxon>Panagrolaimomorpha</taxon>
        <taxon>Strongyloidoidea</taxon>
        <taxon>Steinernematidae</taxon>
        <taxon>Steinernema</taxon>
    </lineage>
</organism>
<sequence length="81" mass="9323">MRNLFCRLLLVSALIALIGSVSVRLRADKKAMRNSLVRFGKRGVDDFMFPFNELSDPYEYKNPTPFPVAYVNRFSGSQDQF</sequence>
<gene>
    <name evidence="2" type="ORF">L596_003278</name>
</gene>
<feature type="chain" id="PRO_5020601384" evidence="1">
    <location>
        <begin position="21"/>
        <end position="81"/>
    </location>
</feature>
<keyword evidence="1" id="KW-0732">Signal</keyword>
<reference evidence="2 3" key="1">
    <citation type="journal article" date="2015" name="Genome Biol.">
        <title>Comparative genomics of Steinernema reveals deeply conserved gene regulatory networks.</title>
        <authorList>
            <person name="Dillman A.R."/>
            <person name="Macchietto M."/>
            <person name="Porter C.F."/>
            <person name="Rogers A."/>
            <person name="Williams B."/>
            <person name="Antoshechkin I."/>
            <person name="Lee M.M."/>
            <person name="Goodwin Z."/>
            <person name="Lu X."/>
            <person name="Lewis E.E."/>
            <person name="Goodrich-Blair H."/>
            <person name="Stock S.P."/>
            <person name="Adams B.J."/>
            <person name="Sternberg P.W."/>
            <person name="Mortazavi A."/>
        </authorList>
    </citation>
    <scope>NUCLEOTIDE SEQUENCE [LARGE SCALE GENOMIC DNA]</scope>
    <source>
        <strain evidence="2 3">ALL</strain>
    </source>
</reference>
<proteinExistence type="predicted"/>
<dbReference type="EMBL" id="AZBU02000001">
    <property type="protein sequence ID" value="TMS36006.1"/>
    <property type="molecule type" value="Genomic_DNA"/>
</dbReference>
<dbReference type="Proteomes" id="UP000298663">
    <property type="component" value="Unassembled WGS sequence"/>
</dbReference>
<reference evidence="2 3" key="2">
    <citation type="journal article" date="2019" name="G3 (Bethesda)">
        <title>Hybrid Assembly of the Genome of the Entomopathogenic Nematode Steinernema carpocapsae Identifies the X-Chromosome.</title>
        <authorList>
            <person name="Serra L."/>
            <person name="Macchietto M."/>
            <person name="Macias-Munoz A."/>
            <person name="McGill C.J."/>
            <person name="Rodriguez I.M."/>
            <person name="Rodriguez B."/>
            <person name="Murad R."/>
            <person name="Mortazavi A."/>
        </authorList>
    </citation>
    <scope>NUCLEOTIDE SEQUENCE [LARGE SCALE GENOMIC DNA]</scope>
    <source>
        <strain evidence="2 3">ALL</strain>
    </source>
</reference>
<dbReference type="OrthoDB" id="5875699at2759"/>
<keyword evidence="3" id="KW-1185">Reference proteome</keyword>
<evidence type="ECO:0000313" key="2">
    <source>
        <dbReference type="EMBL" id="TMS36006.1"/>
    </source>
</evidence>
<comment type="caution">
    <text evidence="2">The sequence shown here is derived from an EMBL/GenBank/DDBJ whole genome shotgun (WGS) entry which is preliminary data.</text>
</comment>
<feature type="signal peptide" evidence="1">
    <location>
        <begin position="1"/>
        <end position="20"/>
    </location>
</feature>
<accession>A0A4U8US28</accession>
<evidence type="ECO:0000313" key="3">
    <source>
        <dbReference type="Proteomes" id="UP000298663"/>
    </source>
</evidence>